<evidence type="ECO:0000313" key="2">
    <source>
        <dbReference type="Proteomes" id="UP000785679"/>
    </source>
</evidence>
<comment type="caution">
    <text evidence="1">The sequence shown here is derived from an EMBL/GenBank/DDBJ whole genome shotgun (WGS) entry which is preliminary data.</text>
</comment>
<organism evidence="1 2">
    <name type="scientific">Halteria grandinella</name>
    <dbReference type="NCBI Taxonomy" id="5974"/>
    <lineage>
        <taxon>Eukaryota</taxon>
        <taxon>Sar</taxon>
        <taxon>Alveolata</taxon>
        <taxon>Ciliophora</taxon>
        <taxon>Intramacronucleata</taxon>
        <taxon>Spirotrichea</taxon>
        <taxon>Stichotrichia</taxon>
        <taxon>Sporadotrichida</taxon>
        <taxon>Halteriidae</taxon>
        <taxon>Halteria</taxon>
    </lineage>
</organism>
<evidence type="ECO:0000313" key="1">
    <source>
        <dbReference type="EMBL" id="TNV82495.1"/>
    </source>
</evidence>
<gene>
    <name evidence="1" type="ORF">FGO68_gene11159</name>
</gene>
<accession>A0A8J8NYB7</accession>
<protein>
    <submittedName>
        <fullName evidence="1">Uncharacterized protein</fullName>
    </submittedName>
</protein>
<dbReference type="AlphaFoldDB" id="A0A8J8NYB7"/>
<sequence length="66" mass="7987">MRRLTAGLHTTFVMSNFRQGQQCFSSLGQILQNLPLHPHRHQPLEQFEVPIHDPIRRRFRRRIVTW</sequence>
<reference evidence="1" key="1">
    <citation type="submission" date="2019-06" db="EMBL/GenBank/DDBJ databases">
        <authorList>
            <person name="Zheng W."/>
        </authorList>
    </citation>
    <scope>NUCLEOTIDE SEQUENCE</scope>
    <source>
        <strain evidence="1">QDHG01</strain>
    </source>
</reference>
<dbReference type="EMBL" id="RRYP01004885">
    <property type="protein sequence ID" value="TNV82495.1"/>
    <property type="molecule type" value="Genomic_DNA"/>
</dbReference>
<keyword evidence="2" id="KW-1185">Reference proteome</keyword>
<dbReference type="Proteomes" id="UP000785679">
    <property type="component" value="Unassembled WGS sequence"/>
</dbReference>
<name>A0A8J8NYB7_HALGN</name>
<proteinExistence type="predicted"/>